<comment type="similarity">
    <text evidence="2">Belongs to the ATPase A chain family.</text>
</comment>
<reference evidence="12" key="1">
    <citation type="submission" date="2019-08" db="EMBL/GenBank/DDBJ databases">
        <authorList>
            <person name="Kucharzyk K."/>
            <person name="Murdoch R.W."/>
            <person name="Higgins S."/>
            <person name="Loffler F."/>
        </authorList>
    </citation>
    <scope>NUCLEOTIDE SEQUENCE</scope>
</reference>
<dbReference type="GO" id="GO:0045259">
    <property type="term" value="C:proton-transporting ATP synthase complex"/>
    <property type="evidence" value="ECO:0007669"/>
    <property type="project" value="UniProtKB-KW"/>
</dbReference>
<comment type="caution">
    <text evidence="12">The sequence shown here is derived from an EMBL/GenBank/DDBJ whole genome shotgun (WGS) entry which is preliminary data.</text>
</comment>
<keyword evidence="5 11" id="KW-0812">Transmembrane</keyword>
<keyword evidence="6" id="KW-0375">Hydrogen ion transport</keyword>
<dbReference type="Gene3D" id="1.20.120.220">
    <property type="entry name" value="ATP synthase, F0 complex, subunit A"/>
    <property type="match status" value="1"/>
</dbReference>
<keyword evidence="8" id="KW-0406">Ion transport</keyword>
<name>A0A645FS77_9ZZZZ</name>
<proteinExistence type="inferred from homology"/>
<dbReference type="GO" id="GO:0006754">
    <property type="term" value="P:ATP biosynthetic process"/>
    <property type="evidence" value="ECO:0007669"/>
    <property type="project" value="UniProtKB-KW"/>
</dbReference>
<dbReference type="EMBL" id="VSSQ01061752">
    <property type="protein sequence ID" value="MPN15044.1"/>
    <property type="molecule type" value="Genomic_DNA"/>
</dbReference>
<evidence type="ECO:0000256" key="1">
    <source>
        <dbReference type="ARBA" id="ARBA00004141"/>
    </source>
</evidence>
<feature type="transmembrane region" description="Helical" evidence="11">
    <location>
        <begin position="6"/>
        <end position="27"/>
    </location>
</feature>
<dbReference type="InterPro" id="IPR035908">
    <property type="entry name" value="F0_ATP_A_sf"/>
</dbReference>
<keyword evidence="9 11" id="KW-0472">Membrane</keyword>
<evidence type="ECO:0000256" key="8">
    <source>
        <dbReference type="ARBA" id="ARBA00023065"/>
    </source>
</evidence>
<keyword evidence="10" id="KW-0066">ATP synthesis</keyword>
<evidence type="ECO:0000256" key="3">
    <source>
        <dbReference type="ARBA" id="ARBA00022448"/>
    </source>
</evidence>
<dbReference type="SUPFAM" id="SSF81336">
    <property type="entry name" value="F1F0 ATP synthase subunit A"/>
    <property type="match status" value="1"/>
</dbReference>
<evidence type="ECO:0000256" key="7">
    <source>
        <dbReference type="ARBA" id="ARBA00022989"/>
    </source>
</evidence>
<protein>
    <submittedName>
        <fullName evidence="12">ATP synthase subunit a</fullName>
    </submittedName>
</protein>
<evidence type="ECO:0000256" key="5">
    <source>
        <dbReference type="ARBA" id="ARBA00022692"/>
    </source>
</evidence>
<gene>
    <name evidence="12" type="primary">atpB_39</name>
    <name evidence="12" type="ORF">SDC9_162373</name>
</gene>
<keyword evidence="7 11" id="KW-1133">Transmembrane helix</keyword>
<evidence type="ECO:0000313" key="12">
    <source>
        <dbReference type="EMBL" id="MPN15044.1"/>
    </source>
</evidence>
<dbReference type="GO" id="GO:1902600">
    <property type="term" value="P:proton transmembrane transport"/>
    <property type="evidence" value="ECO:0007669"/>
    <property type="project" value="UniProtKB-KW"/>
</dbReference>
<evidence type="ECO:0000256" key="11">
    <source>
        <dbReference type="SAM" id="Phobius"/>
    </source>
</evidence>
<comment type="subcellular location">
    <subcellularLocation>
        <location evidence="1">Membrane</location>
        <topology evidence="1">Multi-pass membrane protein</topology>
    </subcellularLocation>
</comment>
<evidence type="ECO:0000256" key="10">
    <source>
        <dbReference type="ARBA" id="ARBA00023310"/>
    </source>
</evidence>
<organism evidence="12">
    <name type="scientific">bioreactor metagenome</name>
    <dbReference type="NCBI Taxonomy" id="1076179"/>
    <lineage>
        <taxon>unclassified sequences</taxon>
        <taxon>metagenomes</taxon>
        <taxon>ecological metagenomes</taxon>
    </lineage>
</organism>
<evidence type="ECO:0000256" key="2">
    <source>
        <dbReference type="ARBA" id="ARBA00006810"/>
    </source>
</evidence>
<accession>A0A645FS77</accession>
<evidence type="ECO:0000256" key="6">
    <source>
        <dbReference type="ARBA" id="ARBA00022781"/>
    </source>
</evidence>
<evidence type="ECO:0000256" key="9">
    <source>
        <dbReference type="ARBA" id="ARBA00023136"/>
    </source>
</evidence>
<keyword evidence="4" id="KW-0138">CF(0)</keyword>
<evidence type="ECO:0000256" key="4">
    <source>
        <dbReference type="ARBA" id="ARBA00022547"/>
    </source>
</evidence>
<dbReference type="AlphaFoldDB" id="A0A645FS77"/>
<keyword evidence="3" id="KW-0813">Transport</keyword>
<sequence length="43" mass="4874">MNALELLVAFIQAYVFTMLSAVFIGLAQEEHKEEHSAEKQQAH</sequence>